<keyword evidence="6 10" id="KW-0407">Ion channel</keyword>
<dbReference type="OrthoDB" id="5148600at2"/>
<evidence type="ECO:0000256" key="1">
    <source>
        <dbReference type="ARBA" id="ARBA00004651"/>
    </source>
</evidence>
<dbReference type="PANTHER" id="PTHR28259">
    <property type="entry name" value="FLUORIDE EXPORT PROTEIN 1-RELATED"/>
    <property type="match status" value="1"/>
</dbReference>
<comment type="function">
    <text evidence="9 10">Fluoride-specific ion channel. Important for reducing fluoride concentration in the cell, thus reducing its toxicity.</text>
</comment>
<keyword evidence="10" id="KW-0479">Metal-binding</keyword>
<evidence type="ECO:0000313" key="14">
    <source>
        <dbReference type="Proteomes" id="UP000470404"/>
    </source>
</evidence>
<sequence length="122" mass="12509">MTVLLVFLGAAVGAPMRYLTDRAVQSRHQSLFPWGTFTVNLIGCVLLGGLAGAGTALPAAVYSLLGTGFCGALTTYSTFSYETIRLVERQSYFAAAANVVVSVAAGVGAAAFAYEAAHALVG</sequence>
<keyword evidence="2 10" id="KW-1003">Cell membrane</keyword>
<dbReference type="Pfam" id="PF02537">
    <property type="entry name" value="CRCB"/>
    <property type="match status" value="1"/>
</dbReference>
<dbReference type="Proteomes" id="UP000470404">
    <property type="component" value="Unassembled WGS sequence"/>
</dbReference>
<dbReference type="GO" id="GO:0046872">
    <property type="term" value="F:metal ion binding"/>
    <property type="evidence" value="ECO:0007669"/>
    <property type="project" value="UniProtKB-KW"/>
</dbReference>
<evidence type="ECO:0000313" key="13">
    <source>
        <dbReference type="Proteomes" id="UP000199137"/>
    </source>
</evidence>
<reference evidence="12 13" key="1">
    <citation type="submission" date="2016-10" db="EMBL/GenBank/DDBJ databases">
        <authorList>
            <person name="de Groot N.N."/>
        </authorList>
    </citation>
    <scope>NUCLEOTIDE SEQUENCE [LARGE SCALE GENOMIC DNA]</scope>
    <source>
        <strain evidence="12 13">DSM 44637</strain>
    </source>
</reference>
<name>A0A1I5UMM1_9PSEU</name>
<dbReference type="Proteomes" id="UP000199137">
    <property type="component" value="Unassembled WGS sequence"/>
</dbReference>
<keyword evidence="10" id="KW-0915">Sodium</keyword>
<evidence type="ECO:0000256" key="10">
    <source>
        <dbReference type="HAMAP-Rule" id="MF_00454"/>
    </source>
</evidence>
<feature type="transmembrane region" description="Helical" evidence="10">
    <location>
        <begin position="59"/>
        <end position="79"/>
    </location>
</feature>
<evidence type="ECO:0000256" key="3">
    <source>
        <dbReference type="ARBA" id="ARBA00022692"/>
    </source>
</evidence>
<gene>
    <name evidence="10" type="primary">fluC</name>
    <name evidence="10 11" type="synonym">crcB</name>
    <name evidence="11" type="ORF">G3I59_27560</name>
    <name evidence="12" type="ORF">SAMN05421854_10812</name>
</gene>
<comment type="catalytic activity">
    <reaction evidence="8">
        <text>fluoride(in) = fluoride(out)</text>
        <dbReference type="Rhea" id="RHEA:76159"/>
        <dbReference type="ChEBI" id="CHEBI:17051"/>
    </reaction>
    <physiologicalReaction direction="left-to-right" evidence="8">
        <dbReference type="Rhea" id="RHEA:76160"/>
    </physiologicalReaction>
</comment>
<reference evidence="11 14" key="2">
    <citation type="submission" date="2020-01" db="EMBL/GenBank/DDBJ databases">
        <title>Insect and environment-associated Actinomycetes.</title>
        <authorList>
            <person name="Currrie C."/>
            <person name="Chevrette M."/>
            <person name="Carlson C."/>
            <person name="Stubbendieck R."/>
            <person name="Wendt-Pienkowski E."/>
        </authorList>
    </citation>
    <scope>NUCLEOTIDE SEQUENCE [LARGE SCALE GENOMIC DNA]</scope>
    <source>
        <strain evidence="11 14">SID8386</strain>
    </source>
</reference>
<proteinExistence type="inferred from homology"/>
<keyword evidence="3 10" id="KW-0812">Transmembrane</keyword>
<dbReference type="AlphaFoldDB" id="A0A1I5UMM1"/>
<comment type="subcellular location">
    <subcellularLocation>
        <location evidence="1 10">Cell membrane</location>
        <topology evidence="1 10">Multi-pass membrane protein</topology>
    </subcellularLocation>
</comment>
<dbReference type="EMBL" id="JAAGNC010000139">
    <property type="protein sequence ID" value="NEC59242.1"/>
    <property type="molecule type" value="Genomic_DNA"/>
</dbReference>
<evidence type="ECO:0000256" key="8">
    <source>
        <dbReference type="ARBA" id="ARBA00035585"/>
    </source>
</evidence>
<evidence type="ECO:0000313" key="11">
    <source>
        <dbReference type="EMBL" id="NEC59242.1"/>
    </source>
</evidence>
<dbReference type="PANTHER" id="PTHR28259:SF1">
    <property type="entry name" value="FLUORIDE EXPORT PROTEIN 1-RELATED"/>
    <property type="match status" value="1"/>
</dbReference>
<feature type="binding site" evidence="10">
    <location>
        <position position="71"/>
    </location>
    <ligand>
        <name>Na(+)</name>
        <dbReference type="ChEBI" id="CHEBI:29101"/>
        <note>structural</note>
    </ligand>
</feature>
<evidence type="ECO:0000256" key="9">
    <source>
        <dbReference type="ARBA" id="ARBA00049940"/>
    </source>
</evidence>
<keyword evidence="4 10" id="KW-1133">Transmembrane helix</keyword>
<evidence type="ECO:0000256" key="4">
    <source>
        <dbReference type="ARBA" id="ARBA00022989"/>
    </source>
</evidence>
<dbReference type="InterPro" id="IPR003691">
    <property type="entry name" value="FluC"/>
</dbReference>
<dbReference type="NCBIfam" id="TIGR00494">
    <property type="entry name" value="crcB"/>
    <property type="match status" value="1"/>
</dbReference>
<comment type="activity regulation">
    <text evidence="10">Na(+) is not transported, but it plays an essential structural role and its presence is essential for fluoride channel function.</text>
</comment>
<evidence type="ECO:0000313" key="12">
    <source>
        <dbReference type="EMBL" id="SFP96485.1"/>
    </source>
</evidence>
<evidence type="ECO:0000256" key="7">
    <source>
        <dbReference type="ARBA" id="ARBA00035120"/>
    </source>
</evidence>
<feature type="binding site" evidence="10">
    <location>
        <position position="74"/>
    </location>
    <ligand>
        <name>Na(+)</name>
        <dbReference type="ChEBI" id="CHEBI:29101"/>
        <note>structural</note>
    </ligand>
</feature>
<dbReference type="GO" id="GO:0062054">
    <property type="term" value="F:fluoride channel activity"/>
    <property type="evidence" value="ECO:0007669"/>
    <property type="project" value="UniProtKB-UniRule"/>
</dbReference>
<feature type="transmembrane region" description="Helical" evidence="10">
    <location>
        <begin position="91"/>
        <end position="114"/>
    </location>
</feature>
<keyword evidence="5 10" id="KW-0472">Membrane</keyword>
<dbReference type="STRING" id="112413.SAMN05421854_10812"/>
<evidence type="ECO:0000256" key="5">
    <source>
        <dbReference type="ARBA" id="ARBA00023136"/>
    </source>
</evidence>
<evidence type="ECO:0000256" key="2">
    <source>
        <dbReference type="ARBA" id="ARBA00022475"/>
    </source>
</evidence>
<comment type="similarity">
    <text evidence="7 10">Belongs to the fluoride channel Fluc/FEX (TC 1.A.43) family.</text>
</comment>
<keyword evidence="10" id="KW-0813">Transport</keyword>
<dbReference type="RefSeq" id="WP_067589110.1">
    <property type="nucleotide sequence ID" value="NZ_FOWC01000008.1"/>
</dbReference>
<keyword evidence="14" id="KW-1185">Reference proteome</keyword>
<evidence type="ECO:0000256" key="6">
    <source>
        <dbReference type="ARBA" id="ARBA00023303"/>
    </source>
</evidence>
<accession>A0A1I5UMM1</accession>
<feature type="transmembrane region" description="Helical" evidence="10">
    <location>
        <begin position="32"/>
        <end position="52"/>
    </location>
</feature>
<protein>
    <recommendedName>
        <fullName evidence="10">Fluoride-specific ion channel FluC</fullName>
    </recommendedName>
</protein>
<dbReference type="EMBL" id="FOWC01000008">
    <property type="protein sequence ID" value="SFP96485.1"/>
    <property type="molecule type" value="Genomic_DNA"/>
</dbReference>
<keyword evidence="10" id="KW-0406">Ion transport</keyword>
<dbReference type="GO" id="GO:0140114">
    <property type="term" value="P:cellular detoxification of fluoride"/>
    <property type="evidence" value="ECO:0007669"/>
    <property type="project" value="UniProtKB-UniRule"/>
</dbReference>
<organism evidence="12 13">
    <name type="scientific">Amycolatopsis rubida</name>
    <dbReference type="NCBI Taxonomy" id="112413"/>
    <lineage>
        <taxon>Bacteria</taxon>
        <taxon>Bacillati</taxon>
        <taxon>Actinomycetota</taxon>
        <taxon>Actinomycetes</taxon>
        <taxon>Pseudonocardiales</taxon>
        <taxon>Pseudonocardiaceae</taxon>
        <taxon>Amycolatopsis</taxon>
    </lineage>
</organism>
<dbReference type="HAMAP" id="MF_00454">
    <property type="entry name" value="FluC"/>
    <property type="match status" value="1"/>
</dbReference>
<dbReference type="GO" id="GO:0005886">
    <property type="term" value="C:plasma membrane"/>
    <property type="evidence" value="ECO:0007669"/>
    <property type="project" value="UniProtKB-SubCell"/>
</dbReference>